<evidence type="ECO:0000313" key="1">
    <source>
        <dbReference type="EMBL" id="SVD80577.1"/>
    </source>
</evidence>
<dbReference type="EMBL" id="UINC01174447">
    <property type="protein sequence ID" value="SVD80577.1"/>
    <property type="molecule type" value="Genomic_DNA"/>
</dbReference>
<protein>
    <submittedName>
        <fullName evidence="1">Uncharacterized protein</fullName>
    </submittedName>
</protein>
<gene>
    <name evidence="1" type="ORF">METZ01_LOCUS433431</name>
</gene>
<sequence>MLRKDRQILQVGRTDDRIRFMADGMMAKINSTTTRVLSQETMGALPDLMVSMEPFEG</sequence>
<dbReference type="AlphaFoldDB" id="A0A382YB69"/>
<accession>A0A382YB69</accession>
<reference evidence="1" key="1">
    <citation type="submission" date="2018-05" db="EMBL/GenBank/DDBJ databases">
        <authorList>
            <person name="Lanie J.A."/>
            <person name="Ng W.-L."/>
            <person name="Kazmierczak K.M."/>
            <person name="Andrzejewski T.M."/>
            <person name="Davidsen T.M."/>
            <person name="Wayne K.J."/>
            <person name="Tettelin H."/>
            <person name="Glass J.I."/>
            <person name="Rusch D."/>
            <person name="Podicherti R."/>
            <person name="Tsui H.-C.T."/>
            <person name="Winkler M.E."/>
        </authorList>
    </citation>
    <scope>NUCLEOTIDE SEQUENCE</scope>
</reference>
<organism evidence="1">
    <name type="scientific">marine metagenome</name>
    <dbReference type="NCBI Taxonomy" id="408172"/>
    <lineage>
        <taxon>unclassified sequences</taxon>
        <taxon>metagenomes</taxon>
        <taxon>ecological metagenomes</taxon>
    </lineage>
</organism>
<feature type="non-terminal residue" evidence="1">
    <location>
        <position position="57"/>
    </location>
</feature>
<name>A0A382YB69_9ZZZZ</name>
<proteinExistence type="predicted"/>